<evidence type="ECO:0000313" key="2">
    <source>
        <dbReference type="EMBL" id="MBX51060.1"/>
    </source>
</evidence>
<protein>
    <submittedName>
        <fullName evidence="2">Uncharacterized protein</fullName>
    </submittedName>
</protein>
<dbReference type="EMBL" id="GGEC01070576">
    <property type="protein sequence ID" value="MBX51060.1"/>
    <property type="molecule type" value="Transcribed_RNA"/>
</dbReference>
<keyword evidence="1" id="KW-0812">Transmembrane</keyword>
<proteinExistence type="predicted"/>
<sequence length="55" mass="6663">MPMVYLYMGRHFRLDMVERYAFKTNFFGLSLLSFIPPFGLMIFEVRACWMLSKFL</sequence>
<organism evidence="2">
    <name type="scientific">Rhizophora mucronata</name>
    <name type="common">Asiatic mangrove</name>
    <dbReference type="NCBI Taxonomy" id="61149"/>
    <lineage>
        <taxon>Eukaryota</taxon>
        <taxon>Viridiplantae</taxon>
        <taxon>Streptophyta</taxon>
        <taxon>Embryophyta</taxon>
        <taxon>Tracheophyta</taxon>
        <taxon>Spermatophyta</taxon>
        <taxon>Magnoliopsida</taxon>
        <taxon>eudicotyledons</taxon>
        <taxon>Gunneridae</taxon>
        <taxon>Pentapetalae</taxon>
        <taxon>rosids</taxon>
        <taxon>fabids</taxon>
        <taxon>Malpighiales</taxon>
        <taxon>Rhizophoraceae</taxon>
        <taxon>Rhizophora</taxon>
    </lineage>
</organism>
<name>A0A2P2P8G4_RHIMU</name>
<feature type="transmembrane region" description="Helical" evidence="1">
    <location>
        <begin position="20"/>
        <end position="43"/>
    </location>
</feature>
<reference evidence="2" key="1">
    <citation type="submission" date="2018-02" db="EMBL/GenBank/DDBJ databases">
        <title>Rhizophora mucronata_Transcriptome.</title>
        <authorList>
            <person name="Meera S.P."/>
            <person name="Sreeshan A."/>
            <person name="Augustine A."/>
        </authorList>
    </citation>
    <scope>NUCLEOTIDE SEQUENCE</scope>
    <source>
        <tissue evidence="2">Leaf</tissue>
    </source>
</reference>
<evidence type="ECO:0000256" key="1">
    <source>
        <dbReference type="SAM" id="Phobius"/>
    </source>
</evidence>
<keyword evidence="1" id="KW-1133">Transmembrane helix</keyword>
<dbReference type="AlphaFoldDB" id="A0A2P2P8G4"/>
<accession>A0A2P2P8G4</accession>
<keyword evidence="1" id="KW-0472">Membrane</keyword>